<evidence type="ECO:0000313" key="5">
    <source>
        <dbReference type="Proteomes" id="UP001139307"/>
    </source>
</evidence>
<reference evidence="4" key="1">
    <citation type="submission" date="2022-06" db="EMBL/GenBank/DDBJ databases">
        <title>Draft Genome Sequence of Fusobacterium vincentii Strain CNGBCC1850030, Isolated from Healthy Human Feces.</title>
        <authorList>
            <person name="Jing X."/>
            <person name="Liu C."/>
            <person name="Ye Y."/>
            <person name="Xu J."/>
            <person name="Huang H."/>
            <person name="Wang B."/>
            <person name="Wei J."/>
            <person name="Zhao J."/>
        </authorList>
    </citation>
    <scope>NUCLEOTIDE SEQUENCE</scope>
    <source>
        <strain evidence="4">CNGBCC1850030</strain>
    </source>
</reference>
<keyword evidence="2" id="KW-1133">Transmembrane helix</keyword>
<dbReference type="NCBIfam" id="NF033175">
    <property type="entry name" value="fuso_auto_Nterm"/>
    <property type="match status" value="1"/>
</dbReference>
<keyword evidence="2" id="KW-0812">Transmembrane</keyword>
<feature type="transmembrane region" description="Helical" evidence="2">
    <location>
        <begin position="21"/>
        <end position="40"/>
    </location>
</feature>
<evidence type="ECO:0000313" key="4">
    <source>
        <dbReference type="EMBL" id="MCW0262917.1"/>
    </source>
</evidence>
<evidence type="ECO:0000259" key="3">
    <source>
        <dbReference type="PROSITE" id="PS51208"/>
    </source>
</evidence>
<dbReference type="InterPro" id="IPR005546">
    <property type="entry name" value="Autotransporte_beta"/>
</dbReference>
<dbReference type="Pfam" id="PF03797">
    <property type="entry name" value="Autotransporter"/>
    <property type="match status" value="1"/>
</dbReference>
<gene>
    <name evidence="4" type="ORF">NLX61_00885</name>
</gene>
<dbReference type="InterPro" id="IPR012332">
    <property type="entry name" value="Autotransporter_pectin_lyase_C"/>
</dbReference>
<feature type="domain" description="Autotransporter" evidence="3">
    <location>
        <begin position="1955"/>
        <end position="2249"/>
    </location>
</feature>
<accession>A0AAJ1CRP2</accession>
<dbReference type="InterPro" id="IPR053787">
    <property type="entry name" value="Autotransptr-assoc_N"/>
</dbReference>
<dbReference type="EMBL" id="JAMXTT010000001">
    <property type="protein sequence ID" value="MCW0262917.1"/>
    <property type="molecule type" value="Genomic_DNA"/>
</dbReference>
<keyword evidence="2" id="KW-0472">Membrane</keyword>
<feature type="region of interest" description="Disordered" evidence="1">
    <location>
        <begin position="1684"/>
        <end position="1717"/>
    </location>
</feature>
<protein>
    <submittedName>
        <fullName evidence="4">Autotransporter-associated N-terminal domain-containing protein</fullName>
    </submittedName>
</protein>
<dbReference type="Gene3D" id="2.160.20.20">
    <property type="match status" value="1"/>
</dbReference>
<name>A0AAJ1CRP2_FUSVC</name>
<sequence>MKNNLEQIERHLRSMAKRYKSVKYSLGLAILFLMMGINIFSEEVITQETVSRERIQNSVGNLQTKINDLKSQNDKQLNGLRLELIQLMEQGNQVVKSPWSSWQFGINYMYSKWNGAYKGKGDKKNWSKDLRENFADPLKRFVKNDSVTSSTYGLTTLNILYEPPAEITVSAGIRPKNVNKPESNFEPKEPDRKPQTFEPRLIGTPGKPVAPATPSVNVFDTPDIPANGQSFAQRPIIGKRTADEYDNQISPRFNNAVVAQNYDEYTPEPDTPNGNIDVNMGKTTTWGGGRIKLKSTVPEGRPFENGEEEYENIKDEHGNVIGQRKMPKDPYILKRSGTYYLNPGKVETKYVNDTEGRKLDTVNAFISDSRDHNTTINGNYTVKNLGDGPTTKLFFSYNPSGVGGKKYDNKASWGWSDGTEQAVNRVAKFTGNLTLKGVEDPNNKTALVGLEHQLWAKSRTSTHKDDQAEWNNSNSNTTLLNTGNITLASGNYLVGMMIDVEYSNDKNHKNHKTINKGTININSKNSVGIDFARYELGLLQTDVTLGNINVNGSNNYGFRMAKLFDGETKTYQGADNGNNLTVDGNKYYDNTTITGEGGKIVVGGKENVGVSISKGVSASKNKNPISNIKSLNIEVVGENVVGFLRNKDFSNNNPEDPTGVDTRGRIVLDDTTVQSLTFGNGAKNSTLVRSDNGTIDIKKNLNAEKGGEGNSFSQATSGGKVVNHSILKSTLSHFTGMISYGRSNSRSSTAINKGTIELTGDSNSNIGMAALNRGEIRNENGTIKVLGKGKNKAAIYTDQTSSATLNGGNYFISGESSSGIYNQGSTNFGANNKIFASNGATGIYSSGGLVDGSHGVDIEVDDGDSEEKGLAVYGENGTDIKLQNSKINVKKGAAGVAAFGANTKINLNGATLKYSGSGYAAYATGGGKIDLSNSRIELRGRATGFEMSGSGTSPITLNSGTKIHVYSNDVTVMNIKDMASLNYSNLNSTAFNSYLQGATVHAENGATDYKLAAVDGIGSYNINSSLDKKLAVNPANKNTNDYIFTRLLSVQRARMNLKSGNNVRAVLSSSDLAAMKEKTVVGLAMNSSKNAVSNTETAINLENNTTVTADRTDAGDGAIGLFVNYGTVNVASGATINVEKENNVVNEKAVGIYAVNGTKVDNKGTINVGGNNSIGILGRAYRTREKIKNGKKIEEPIKDEFGSNAVGQGKVDIKNQGTLSLNGEGASGIFVQNNKGTAASSGEHKALNTGTINMSGNRAVGMLAKNGYLKNEGTINITGSQQGIGMYGGSEEIKDKNGNKDKNAILGSILENGTNGTINVADSNDENKLNIGMFTDDINTKITNAGKIIAGKNSYGIYGKNITTTATSKIKTGDNGVGIFSSTKDSNTTLDLASGSEITVGNNNAVGVFSSGNKAAHITSFSKMNIGNSSFGYVIKSKGSTLNTNYAGETELKQDGTYIYSTDEDGTITNKTKLKSSGNKNYGIYASGNVKNLADINFATGYGNVGLYSTSNNSNKGITNGEAGSSGIKPKITVGASKIRDTNGNLLKEKDRLYSIGMAAGYSWTEEDLKKPEAQRPKQFIGRIVNYGTISVTGDDGIGMYAVGRGSRAINHGLIDLSGKNSIGMYLDQGAIGENYGTIRTAPNNTKDGIIGVVALNGSVIKNYGTISISGAGNTGIYKAQGGNNEGKKPEVSNGATDISSKATADTSKKLGTTQILSPPGATNAVIKEKGKVLTPDYVDRPTPNAPNVRAGSTILNLKQLQKFNGNSRARASELGMYIDTSGIKFTKPIEGLEKLTNLKRINLIFGVEATKYSNNTAIQIGSNILEPYNKVIEKLSRSGSGKKWILNSSSLTWMATATQNPSNGTLGNVYMKKIPYTIFAVKGDTDTYNFLDGLEQRYGVEGLDSREKELFNKLNDIGKGEAQLFVQAVDEMKGHQYANTQQRVYATGQILDTEFNYLREEWATASKDSNKIKAFGARGEYKTNTAGVIDYKNYAYGVAYIHENESVKLGKDIGWYTGFVHNTFRFEDIGKSKEEMLLGKVGMFKSIPFDDDNSLNWTVSGNIFAGHNKMHRKFLIVDEIFNAKSKYYTYGIGVKNEIGKEFRLSEDFSIRPYGALKLEYGRISKIKEKTGEIRLEVKSNDYVSIKPEIGTELKYKHLFTNRKTLTVGLGVAYENELGKVANPKNKARVAYTTADWYNLRGEKEDRRGNIKTDLTIGLENTRFGATANIGYDTKGHNVRAGLGLRVIF</sequence>
<organism evidence="4 5">
    <name type="scientific">Fusobacterium vincentii</name>
    <name type="common">Fusobacterium nucleatum subsp. vincentii</name>
    <dbReference type="NCBI Taxonomy" id="155615"/>
    <lineage>
        <taxon>Bacteria</taxon>
        <taxon>Fusobacteriati</taxon>
        <taxon>Fusobacteriota</taxon>
        <taxon>Fusobacteriia</taxon>
        <taxon>Fusobacteriales</taxon>
        <taxon>Fusobacteriaceae</taxon>
        <taxon>Fusobacterium</taxon>
    </lineage>
</organism>
<dbReference type="PROSITE" id="PS51208">
    <property type="entry name" value="AUTOTRANSPORTER"/>
    <property type="match status" value="1"/>
</dbReference>
<evidence type="ECO:0000256" key="2">
    <source>
        <dbReference type="SAM" id="Phobius"/>
    </source>
</evidence>
<proteinExistence type="predicted"/>
<dbReference type="Gene3D" id="2.40.128.130">
    <property type="entry name" value="Autotransporter beta-domain"/>
    <property type="match status" value="1"/>
</dbReference>
<dbReference type="InterPro" id="IPR036709">
    <property type="entry name" value="Autotransporte_beta_dom_sf"/>
</dbReference>
<dbReference type="SUPFAM" id="SSF103515">
    <property type="entry name" value="Autotransporter"/>
    <property type="match status" value="1"/>
</dbReference>
<comment type="caution">
    <text evidence="4">The sequence shown here is derived from an EMBL/GenBank/DDBJ whole genome shotgun (WGS) entry which is preliminary data.</text>
</comment>
<dbReference type="Proteomes" id="UP001139307">
    <property type="component" value="Unassembled WGS sequence"/>
</dbReference>
<feature type="compositionally biased region" description="Polar residues" evidence="1">
    <location>
        <begin position="1694"/>
        <end position="1717"/>
    </location>
</feature>
<dbReference type="RefSeq" id="WP_070957335.1">
    <property type="nucleotide sequence ID" value="NZ_CP077139.1"/>
</dbReference>
<feature type="region of interest" description="Disordered" evidence="1">
    <location>
        <begin position="177"/>
        <end position="212"/>
    </location>
</feature>
<feature type="compositionally biased region" description="Basic and acidic residues" evidence="1">
    <location>
        <begin position="183"/>
        <end position="195"/>
    </location>
</feature>
<dbReference type="SMART" id="SM00869">
    <property type="entry name" value="Autotransporter"/>
    <property type="match status" value="1"/>
</dbReference>
<evidence type="ECO:0000256" key="1">
    <source>
        <dbReference type="SAM" id="MobiDB-lite"/>
    </source>
</evidence>